<dbReference type="PANTHER" id="PTHR11439">
    <property type="entry name" value="GAG-POL-RELATED RETROTRANSPOSON"/>
    <property type="match status" value="1"/>
</dbReference>
<evidence type="ECO:0000313" key="1">
    <source>
        <dbReference type="EMBL" id="BAK07149.1"/>
    </source>
</evidence>
<reference evidence="1" key="1">
    <citation type="journal article" date="2011" name="Plant Physiol.">
        <title>Comprehensive sequence analysis of 24,783 barley full-length cDNAs derived from 12 clone libraries.</title>
        <authorList>
            <person name="Matsumoto T."/>
            <person name="Tanaka T."/>
            <person name="Sakai H."/>
            <person name="Amano N."/>
            <person name="Kanamori H."/>
            <person name="Kurita K."/>
            <person name="Kikuta A."/>
            <person name="Kamiya K."/>
            <person name="Yamamoto M."/>
            <person name="Ikawa H."/>
            <person name="Fujii N."/>
            <person name="Hori K."/>
            <person name="Itoh T."/>
            <person name="Sato K."/>
        </authorList>
    </citation>
    <scope>NUCLEOTIDE SEQUENCE</scope>
    <source>
        <tissue evidence="1">Flower</tissue>
    </source>
</reference>
<dbReference type="CDD" id="cd09272">
    <property type="entry name" value="RNase_HI_RT_Ty1"/>
    <property type="match status" value="1"/>
</dbReference>
<protein>
    <submittedName>
        <fullName evidence="1">Predicted protein</fullName>
    </submittedName>
</protein>
<dbReference type="EMBL" id="AK375954">
    <property type="protein sequence ID" value="BAK07149.1"/>
    <property type="molecule type" value="mRNA"/>
</dbReference>
<sequence length="109" mass="12037">MASDLADRKSASGAIFFLGRSLISWQSQKQRLVALFSCEAEYIAGSIAACQGIWLVRMVGELLGKGTYAFKVLIDNKSATSHGKNPVLQDRSNHIDLRYHYGGRVHPLQ</sequence>
<dbReference type="AlphaFoldDB" id="F2EIH7"/>
<accession>F2EIH7</accession>
<dbReference type="PANTHER" id="PTHR11439:SF515">
    <property type="entry name" value="GAG-POL POLYPROTEIN"/>
    <property type="match status" value="1"/>
</dbReference>
<proteinExistence type="evidence at transcript level"/>
<name>F2EIH7_HORVV</name>
<organism evidence="1">
    <name type="scientific">Hordeum vulgare subsp. vulgare</name>
    <name type="common">Domesticated barley</name>
    <dbReference type="NCBI Taxonomy" id="112509"/>
    <lineage>
        <taxon>Eukaryota</taxon>
        <taxon>Viridiplantae</taxon>
        <taxon>Streptophyta</taxon>
        <taxon>Embryophyta</taxon>
        <taxon>Tracheophyta</taxon>
        <taxon>Spermatophyta</taxon>
        <taxon>Magnoliopsida</taxon>
        <taxon>Liliopsida</taxon>
        <taxon>Poales</taxon>
        <taxon>Poaceae</taxon>
        <taxon>BOP clade</taxon>
        <taxon>Pooideae</taxon>
        <taxon>Triticodae</taxon>
        <taxon>Triticeae</taxon>
        <taxon>Hordeinae</taxon>
        <taxon>Hordeum</taxon>
    </lineage>
</organism>